<gene>
    <name evidence="2" type="ORF">A3C88_02780</name>
</gene>
<dbReference type="Proteomes" id="UP000178117">
    <property type="component" value="Unassembled WGS sequence"/>
</dbReference>
<dbReference type="STRING" id="1802685.A3C88_02780"/>
<dbReference type="EMBL" id="MGJZ01000027">
    <property type="protein sequence ID" value="OGN16666.1"/>
    <property type="molecule type" value="Genomic_DNA"/>
</dbReference>
<feature type="compositionally biased region" description="Basic and acidic residues" evidence="1">
    <location>
        <begin position="184"/>
        <end position="212"/>
    </location>
</feature>
<feature type="compositionally biased region" description="Low complexity" evidence="1">
    <location>
        <begin position="213"/>
        <end position="225"/>
    </location>
</feature>
<reference evidence="2 3" key="1">
    <citation type="journal article" date="2016" name="Nat. Commun.">
        <title>Thousands of microbial genomes shed light on interconnected biogeochemical processes in an aquifer system.</title>
        <authorList>
            <person name="Anantharaman K."/>
            <person name="Brown C.T."/>
            <person name="Hug L.A."/>
            <person name="Sharon I."/>
            <person name="Castelle C.J."/>
            <person name="Probst A.J."/>
            <person name="Thomas B.C."/>
            <person name="Singh A."/>
            <person name="Wilkins M.J."/>
            <person name="Karaoz U."/>
            <person name="Brodie E.L."/>
            <person name="Williams K.H."/>
            <person name="Hubbard S.S."/>
            <person name="Banfield J.F."/>
        </authorList>
    </citation>
    <scope>NUCLEOTIDE SEQUENCE [LARGE SCALE GENOMIC DNA]</scope>
</reference>
<dbReference type="AlphaFoldDB" id="A0A1F8FW58"/>
<evidence type="ECO:0000313" key="3">
    <source>
        <dbReference type="Proteomes" id="UP000178117"/>
    </source>
</evidence>
<proteinExistence type="predicted"/>
<organism evidence="2 3">
    <name type="scientific">Candidatus Yanofskybacteria bacterium RIFCSPHIGHO2_02_FULL_50_12</name>
    <dbReference type="NCBI Taxonomy" id="1802685"/>
    <lineage>
        <taxon>Bacteria</taxon>
        <taxon>Candidatus Yanofskyibacteriota</taxon>
    </lineage>
</organism>
<evidence type="ECO:0000313" key="2">
    <source>
        <dbReference type="EMBL" id="OGN16666.1"/>
    </source>
</evidence>
<evidence type="ECO:0000256" key="1">
    <source>
        <dbReference type="SAM" id="MobiDB-lite"/>
    </source>
</evidence>
<feature type="region of interest" description="Disordered" evidence="1">
    <location>
        <begin position="180"/>
        <end position="242"/>
    </location>
</feature>
<protein>
    <submittedName>
        <fullName evidence="2">Uncharacterized protein</fullName>
    </submittedName>
</protein>
<comment type="caution">
    <text evidence="2">The sequence shown here is derived from an EMBL/GenBank/DDBJ whole genome shotgun (WGS) entry which is preliminary data.</text>
</comment>
<sequence>MKESRFWKNGIFDPILPKRTIPFFREIRRTFSGEDIMANGSVGFTSVMDDMRQMKAVISQIPVFRVHPDVRDEWRRAADLLEKGSEEEAVSVGADAVKSIRNMLGAFLRSSVIGKAIGDVRQPGHFQKLVDERDADNYDEDVVGSLRKKLSDLEEAVRAETNGTFEQRVAAYTAMSQAIESADQEQKKRDEKRRVQAAADKKAAKVAKEESTRVANRQAALAQQRQAEEQRRQVAADARSIL</sequence>
<accession>A0A1F8FW58</accession>
<name>A0A1F8FW58_9BACT</name>